<dbReference type="PANTHER" id="PTHR19317:SF0">
    <property type="entry name" value="PRENYLATED RAB ACCEPTOR PROTEIN 1"/>
    <property type="match status" value="1"/>
</dbReference>
<evidence type="ECO:0000256" key="1">
    <source>
        <dbReference type="ARBA" id="ARBA00004141"/>
    </source>
</evidence>
<organism evidence="8 9">
    <name type="scientific">Paramuricea clavata</name>
    <name type="common">Red gorgonian</name>
    <name type="synonym">Violescent sea-whip</name>
    <dbReference type="NCBI Taxonomy" id="317549"/>
    <lineage>
        <taxon>Eukaryota</taxon>
        <taxon>Metazoa</taxon>
        <taxon>Cnidaria</taxon>
        <taxon>Anthozoa</taxon>
        <taxon>Octocorallia</taxon>
        <taxon>Malacalcyonacea</taxon>
        <taxon>Plexauridae</taxon>
        <taxon>Paramuricea</taxon>
    </lineage>
</organism>
<dbReference type="GO" id="GO:0016020">
    <property type="term" value="C:membrane"/>
    <property type="evidence" value="ECO:0007669"/>
    <property type="project" value="UniProtKB-SubCell"/>
</dbReference>
<evidence type="ECO:0000313" key="9">
    <source>
        <dbReference type="Proteomes" id="UP001152795"/>
    </source>
</evidence>
<evidence type="ECO:0000313" key="8">
    <source>
        <dbReference type="EMBL" id="CAB4003481.1"/>
    </source>
</evidence>
<evidence type="ECO:0000256" key="5">
    <source>
        <dbReference type="ARBA" id="ARBA00022989"/>
    </source>
</evidence>
<evidence type="ECO:0000256" key="2">
    <source>
        <dbReference type="ARBA" id="ARBA00004234"/>
    </source>
</evidence>
<gene>
    <name evidence="8" type="ORF">PACLA_8A024648</name>
</gene>
<accession>A0A6S7IAW2</accession>
<dbReference type="Pfam" id="PF03208">
    <property type="entry name" value="PRA1"/>
    <property type="match status" value="1"/>
</dbReference>
<keyword evidence="9" id="KW-1185">Reference proteome</keyword>
<comment type="caution">
    <text evidence="8">The sequence shown here is derived from an EMBL/GenBank/DDBJ whole genome shotgun (WGS) entry which is preliminary data.</text>
</comment>
<dbReference type="InterPro" id="IPR004895">
    <property type="entry name" value="Prenylated_rab_accept_PRA1"/>
</dbReference>
<name>A0A6S7IAW2_PARCT</name>
<protein>
    <recommendedName>
        <fullName evidence="7">PRA1 family protein</fullName>
    </recommendedName>
</protein>
<sequence>MELMEDVDEVSGEIEMSTLTTSVASSSYFGKLKSWVGEKRSKIRPWSEFLDVKRFSKPKTSSEMTSRMTKNVEIYQANYVFIFLGLATYCILTSPLLLIALSISGGATWYINYINKSRPLTIAGRQFSLAEQYALVALICLPLFFLASAGSTVFWIIGASFFVIALHASLFAVSASSELSDAI</sequence>
<feature type="transmembrane region" description="Helical" evidence="7">
    <location>
        <begin position="153"/>
        <end position="173"/>
    </location>
</feature>
<dbReference type="EMBL" id="CACRXK020004640">
    <property type="protein sequence ID" value="CAB4003481.1"/>
    <property type="molecule type" value="Genomic_DNA"/>
</dbReference>
<dbReference type="AlphaFoldDB" id="A0A6S7IAW2"/>
<evidence type="ECO:0000256" key="7">
    <source>
        <dbReference type="RuleBase" id="RU363107"/>
    </source>
</evidence>
<dbReference type="Proteomes" id="UP001152795">
    <property type="component" value="Unassembled WGS sequence"/>
</dbReference>
<reference evidence="8" key="1">
    <citation type="submission" date="2020-04" db="EMBL/GenBank/DDBJ databases">
        <authorList>
            <person name="Alioto T."/>
            <person name="Alioto T."/>
            <person name="Gomez Garrido J."/>
        </authorList>
    </citation>
    <scope>NUCLEOTIDE SEQUENCE</scope>
    <source>
        <strain evidence="8">A484AB</strain>
    </source>
</reference>
<feature type="transmembrane region" description="Helical" evidence="7">
    <location>
        <begin position="127"/>
        <end position="147"/>
    </location>
</feature>
<dbReference type="OrthoDB" id="63113at2759"/>
<keyword evidence="6 7" id="KW-0472">Membrane</keyword>
<evidence type="ECO:0000256" key="6">
    <source>
        <dbReference type="ARBA" id="ARBA00023136"/>
    </source>
</evidence>
<comment type="similarity">
    <text evidence="3 7">Belongs to the PRA1 family.</text>
</comment>
<keyword evidence="4 7" id="KW-0812">Transmembrane</keyword>
<dbReference type="GO" id="GO:0005794">
    <property type="term" value="C:Golgi apparatus"/>
    <property type="evidence" value="ECO:0007669"/>
    <property type="project" value="TreeGrafter"/>
</dbReference>
<proteinExistence type="inferred from homology"/>
<feature type="transmembrane region" description="Helical" evidence="7">
    <location>
        <begin position="74"/>
        <end position="92"/>
    </location>
</feature>
<dbReference type="PANTHER" id="PTHR19317">
    <property type="entry name" value="PRENYLATED RAB ACCEPTOR 1-RELATED"/>
    <property type="match status" value="1"/>
</dbReference>
<comment type="subcellular location">
    <subcellularLocation>
        <location evidence="2">Cytoplasmic vesicle</location>
        <location evidence="2">Secretory vesicle</location>
        <location evidence="2">Synaptic vesicle</location>
    </subcellularLocation>
    <subcellularLocation>
        <location evidence="1 7">Membrane</location>
        <topology evidence="1 7">Multi-pass membrane protein</topology>
    </subcellularLocation>
</comment>
<evidence type="ECO:0000256" key="4">
    <source>
        <dbReference type="ARBA" id="ARBA00022692"/>
    </source>
</evidence>
<dbReference type="GO" id="GO:0008021">
    <property type="term" value="C:synaptic vesicle"/>
    <property type="evidence" value="ECO:0007669"/>
    <property type="project" value="UniProtKB-SubCell"/>
</dbReference>
<keyword evidence="5 7" id="KW-1133">Transmembrane helix</keyword>
<evidence type="ECO:0000256" key="3">
    <source>
        <dbReference type="ARBA" id="ARBA00006483"/>
    </source>
</evidence>